<proteinExistence type="predicted"/>
<evidence type="ECO:0000313" key="3">
    <source>
        <dbReference type="Proteomes" id="UP000600139"/>
    </source>
</evidence>
<evidence type="ECO:0008006" key="4">
    <source>
        <dbReference type="Google" id="ProtNLM"/>
    </source>
</evidence>
<gene>
    <name evidence="2" type="ORF">JIN84_22805</name>
</gene>
<protein>
    <recommendedName>
        <fullName evidence="4">Lipoprotein</fullName>
    </recommendedName>
</protein>
<evidence type="ECO:0000313" key="2">
    <source>
        <dbReference type="EMBL" id="MBK1818467.1"/>
    </source>
</evidence>
<dbReference type="EMBL" id="JAENIK010000013">
    <property type="protein sequence ID" value="MBK1818467.1"/>
    <property type="molecule type" value="Genomic_DNA"/>
</dbReference>
<dbReference type="AlphaFoldDB" id="A0A934V9L5"/>
<organism evidence="2 3">
    <name type="scientific">Luteolibacter yonseiensis</name>
    <dbReference type="NCBI Taxonomy" id="1144680"/>
    <lineage>
        <taxon>Bacteria</taxon>
        <taxon>Pseudomonadati</taxon>
        <taxon>Verrucomicrobiota</taxon>
        <taxon>Verrucomicrobiia</taxon>
        <taxon>Verrucomicrobiales</taxon>
        <taxon>Verrucomicrobiaceae</taxon>
        <taxon>Luteolibacter</taxon>
    </lineage>
</organism>
<evidence type="ECO:0000256" key="1">
    <source>
        <dbReference type="SAM" id="SignalP"/>
    </source>
</evidence>
<dbReference type="RefSeq" id="WP_200353412.1">
    <property type="nucleotide sequence ID" value="NZ_BAABHZ010000002.1"/>
</dbReference>
<dbReference type="Proteomes" id="UP000600139">
    <property type="component" value="Unassembled WGS sequence"/>
</dbReference>
<dbReference type="PROSITE" id="PS51257">
    <property type="entry name" value="PROKAR_LIPOPROTEIN"/>
    <property type="match status" value="1"/>
</dbReference>
<feature type="signal peptide" evidence="1">
    <location>
        <begin position="1"/>
        <end position="18"/>
    </location>
</feature>
<comment type="caution">
    <text evidence="2">The sequence shown here is derived from an EMBL/GenBank/DDBJ whole genome shotgun (WGS) entry which is preliminary data.</text>
</comment>
<name>A0A934V9L5_9BACT</name>
<sequence>MKPIFIALFAGWAFTSCAPSTPQTRIEKNPQAFARLSPKQQDLVRQGQLAPGMSPEAVVLAWGNAEQRYEGSRNGRPAERWDYVGSRPVYSADLFTGYGPYGYGPYGYGPYSHYGYGIGPDVAFVPYRIGSVWFTGGKVESWERVRQ</sequence>
<keyword evidence="1" id="KW-0732">Signal</keyword>
<accession>A0A934V9L5</accession>
<reference evidence="2" key="1">
    <citation type="submission" date="2021-01" db="EMBL/GenBank/DDBJ databases">
        <title>Modified the classification status of verrucomicrobia.</title>
        <authorList>
            <person name="Feng X."/>
        </authorList>
    </citation>
    <scope>NUCLEOTIDE SEQUENCE</scope>
    <source>
        <strain evidence="2">JCM 18052</strain>
    </source>
</reference>
<feature type="chain" id="PRO_5037849390" description="Lipoprotein" evidence="1">
    <location>
        <begin position="19"/>
        <end position="147"/>
    </location>
</feature>
<keyword evidence="3" id="KW-1185">Reference proteome</keyword>